<evidence type="ECO:0000313" key="2">
    <source>
        <dbReference type="Proteomes" id="UP000283374"/>
    </source>
</evidence>
<name>A0A413RHQ8_9CELL</name>
<dbReference type="InterPro" id="IPR025335">
    <property type="entry name" value="DUF4241"/>
</dbReference>
<proteinExistence type="predicted"/>
<dbReference type="Proteomes" id="UP000283374">
    <property type="component" value="Unassembled WGS sequence"/>
</dbReference>
<protein>
    <submittedName>
        <fullName evidence="1">DUF4241 domain-containing protein</fullName>
    </submittedName>
</protein>
<accession>A0A413RHQ8</accession>
<evidence type="ECO:0000313" key="1">
    <source>
        <dbReference type="EMBL" id="RHA37744.1"/>
    </source>
</evidence>
<organism evidence="1 2">
    <name type="scientific">Cellulomonas rhizosphaerae</name>
    <dbReference type="NCBI Taxonomy" id="2293719"/>
    <lineage>
        <taxon>Bacteria</taxon>
        <taxon>Bacillati</taxon>
        <taxon>Actinomycetota</taxon>
        <taxon>Actinomycetes</taxon>
        <taxon>Micrococcales</taxon>
        <taxon>Cellulomonadaceae</taxon>
        <taxon>Cellulomonas</taxon>
    </lineage>
</organism>
<keyword evidence="2" id="KW-1185">Reference proteome</keyword>
<sequence>MVAHSPPQVLNSAWRVPRGNAIGPVTYRTRGLSTPHDRPRRQALIGSRRLGTHGRQRGVSRFLNGLGRRPRAAPWSTWTSARSVAFVEVRVGDGVPVRWEEDPALGFVTDGGDGGVWAPATRGKEPVDDVAAFDSIEAMYPNGDSASGNVCVLRSTKAGVDGLQFSAGWGDGGYPTIVGYDAAGQEVSVVSHGLIVPWALSGLPGTPPSGEDL</sequence>
<reference evidence="1 2" key="1">
    <citation type="submission" date="2018-08" db="EMBL/GenBank/DDBJ databases">
        <title>Cellulomonas rhizosphaerae sp. nov., a novel actinomycete isolated from soil.</title>
        <authorList>
            <person name="Tian Y."/>
        </authorList>
    </citation>
    <scope>NUCLEOTIDE SEQUENCE [LARGE SCALE GENOMIC DNA]</scope>
    <source>
        <strain evidence="1 2">NEAU-TCZ24</strain>
    </source>
</reference>
<dbReference type="AlphaFoldDB" id="A0A413RHQ8"/>
<comment type="caution">
    <text evidence="1">The sequence shown here is derived from an EMBL/GenBank/DDBJ whole genome shotgun (WGS) entry which is preliminary data.</text>
</comment>
<dbReference type="EMBL" id="QWKP01000220">
    <property type="protein sequence ID" value="RHA37744.1"/>
    <property type="molecule type" value="Genomic_DNA"/>
</dbReference>
<gene>
    <name evidence="1" type="ORF">D1825_16005</name>
</gene>
<dbReference type="Pfam" id="PF14025">
    <property type="entry name" value="DUF4241"/>
    <property type="match status" value="1"/>
</dbReference>